<name>A0A087LTN3_9HYPH</name>
<evidence type="ECO:0000256" key="1">
    <source>
        <dbReference type="SAM" id="SignalP"/>
    </source>
</evidence>
<keyword evidence="1" id="KW-0732">Signal</keyword>
<comment type="caution">
    <text evidence="2">The sequence shown here is derived from an EMBL/GenBank/DDBJ whole genome shotgun (WGS) entry which is preliminary data.</text>
</comment>
<feature type="signal peptide" evidence="1">
    <location>
        <begin position="1"/>
        <end position="22"/>
    </location>
</feature>
<feature type="chain" id="PRO_5001825539" evidence="1">
    <location>
        <begin position="23"/>
        <end position="92"/>
    </location>
</feature>
<proteinExistence type="predicted"/>
<dbReference type="EMBL" id="JQGC01000040">
    <property type="protein sequence ID" value="KFL27986.1"/>
    <property type="molecule type" value="Genomic_DNA"/>
</dbReference>
<gene>
    <name evidence="2" type="ORF">JP75_25000</name>
</gene>
<evidence type="ECO:0000313" key="3">
    <source>
        <dbReference type="Proteomes" id="UP000028981"/>
    </source>
</evidence>
<dbReference type="AlphaFoldDB" id="A0A087LTN3"/>
<accession>A0A087LTN3</accession>
<dbReference type="OrthoDB" id="7951338at2"/>
<protein>
    <submittedName>
        <fullName evidence="2">Uncharacterized protein</fullName>
    </submittedName>
</protein>
<keyword evidence="3" id="KW-1185">Reference proteome</keyword>
<dbReference type="RefSeq" id="WP_035087666.1">
    <property type="nucleotide sequence ID" value="NZ_JQGC01000040.1"/>
</dbReference>
<organism evidence="2 3">
    <name type="scientific">Devosia riboflavina</name>
    <dbReference type="NCBI Taxonomy" id="46914"/>
    <lineage>
        <taxon>Bacteria</taxon>
        <taxon>Pseudomonadati</taxon>
        <taxon>Pseudomonadota</taxon>
        <taxon>Alphaproteobacteria</taxon>
        <taxon>Hyphomicrobiales</taxon>
        <taxon>Devosiaceae</taxon>
        <taxon>Devosia</taxon>
    </lineage>
</organism>
<dbReference type="Proteomes" id="UP000028981">
    <property type="component" value="Unassembled WGS sequence"/>
</dbReference>
<evidence type="ECO:0000313" key="2">
    <source>
        <dbReference type="EMBL" id="KFL27986.1"/>
    </source>
</evidence>
<sequence>MTTRRLPLAILFAACTIVPAAAACPAPMAGDTAAAIEANQQRLVCLQQELSRKSEEYQYKVEINAIERKIDDIQLQRRFDSLNFPRPVTPVF</sequence>
<dbReference type="PROSITE" id="PS51257">
    <property type="entry name" value="PROKAR_LIPOPROTEIN"/>
    <property type="match status" value="1"/>
</dbReference>
<reference evidence="2 3" key="1">
    <citation type="submission" date="2014-08" db="EMBL/GenBank/DDBJ databases">
        <authorList>
            <person name="Hassan Y.I."/>
            <person name="Lepp D."/>
            <person name="Zhou T."/>
        </authorList>
    </citation>
    <scope>NUCLEOTIDE SEQUENCE [LARGE SCALE GENOMIC DNA]</scope>
    <source>
        <strain evidence="2 3">IFO13584</strain>
    </source>
</reference>